<evidence type="ECO:0008006" key="3">
    <source>
        <dbReference type="Google" id="ProtNLM"/>
    </source>
</evidence>
<proteinExistence type="predicted"/>
<dbReference type="Proteomes" id="UP001175211">
    <property type="component" value="Unassembled WGS sequence"/>
</dbReference>
<reference evidence="1" key="1">
    <citation type="submission" date="2023-06" db="EMBL/GenBank/DDBJ databases">
        <authorList>
            <consortium name="Lawrence Berkeley National Laboratory"/>
            <person name="Ahrendt S."/>
            <person name="Sahu N."/>
            <person name="Indic B."/>
            <person name="Wong-Bajracharya J."/>
            <person name="Merenyi Z."/>
            <person name="Ke H.-M."/>
            <person name="Monk M."/>
            <person name="Kocsube S."/>
            <person name="Drula E."/>
            <person name="Lipzen A."/>
            <person name="Balint B."/>
            <person name="Henrissat B."/>
            <person name="Andreopoulos B."/>
            <person name="Martin F.M."/>
            <person name="Harder C.B."/>
            <person name="Rigling D."/>
            <person name="Ford K.L."/>
            <person name="Foster G.D."/>
            <person name="Pangilinan J."/>
            <person name="Papanicolaou A."/>
            <person name="Barry K."/>
            <person name="LaButti K."/>
            <person name="Viragh M."/>
            <person name="Koriabine M."/>
            <person name="Yan M."/>
            <person name="Riley R."/>
            <person name="Champramary S."/>
            <person name="Plett K.L."/>
            <person name="Tsai I.J."/>
            <person name="Slot J."/>
            <person name="Sipos G."/>
            <person name="Plett J."/>
            <person name="Nagy L.G."/>
            <person name="Grigoriev I.V."/>
        </authorList>
    </citation>
    <scope>NUCLEOTIDE SEQUENCE</scope>
    <source>
        <strain evidence="1">CCBAS 213</strain>
    </source>
</reference>
<name>A0AA39JD40_ARMTA</name>
<organism evidence="1 2">
    <name type="scientific">Armillaria tabescens</name>
    <name type="common">Ringless honey mushroom</name>
    <name type="synonym">Agaricus tabescens</name>
    <dbReference type="NCBI Taxonomy" id="1929756"/>
    <lineage>
        <taxon>Eukaryota</taxon>
        <taxon>Fungi</taxon>
        <taxon>Dikarya</taxon>
        <taxon>Basidiomycota</taxon>
        <taxon>Agaricomycotina</taxon>
        <taxon>Agaricomycetes</taxon>
        <taxon>Agaricomycetidae</taxon>
        <taxon>Agaricales</taxon>
        <taxon>Marasmiineae</taxon>
        <taxon>Physalacriaceae</taxon>
        <taxon>Desarmillaria</taxon>
    </lineage>
</organism>
<evidence type="ECO:0000313" key="2">
    <source>
        <dbReference type="Proteomes" id="UP001175211"/>
    </source>
</evidence>
<dbReference type="EMBL" id="JAUEPS010000077">
    <property type="protein sequence ID" value="KAK0440408.1"/>
    <property type="molecule type" value="Genomic_DNA"/>
</dbReference>
<protein>
    <recommendedName>
        <fullName evidence="3">F-box domain-containing protein</fullName>
    </recommendedName>
</protein>
<accession>A0AA39JD40</accession>
<dbReference type="SUPFAM" id="SSF52047">
    <property type="entry name" value="RNI-like"/>
    <property type="match status" value="1"/>
</dbReference>
<comment type="caution">
    <text evidence="1">The sequence shown here is derived from an EMBL/GenBank/DDBJ whole genome shotgun (WGS) entry which is preliminary data.</text>
</comment>
<keyword evidence="2" id="KW-1185">Reference proteome</keyword>
<dbReference type="AlphaFoldDB" id="A0AA39JD40"/>
<sequence length="389" mass="43682">MKGAHVPSRHFPARDASNIDSNLLAVLPPVDKLPFELLSSIFGMLSHETRNHLDLNGAPWTVSRVCNKWRHISLNSPMAWSTLNLTDDVRNIYNAHVLLRLFLARSQSSPLHISVCFFTRGCEQVFGEVWKSRSRWESAIIRANYYVDFYSENNLGRDVWRALGVAAELENLRSLQLDIPARIEDKFLEILVSAPLLQSLVLSPHMNPSFPLGTIRSLHCRPSNTADFIKVLRDAKHLTECSFDFNGDLIGLSSPEVTHSGIRKLSTTHASRAFDNVTLSNLEDLSVVYGCGGTGGLEPLVGLVLRSHKPLKRLELKFTFKLGEFLPLLEAAPSLTSLILRRVPLSEVNPILNALTWRDDSSTVVPHLKDVTIDFHDDRTNFWVDSSTE</sequence>
<dbReference type="Gene3D" id="1.20.1280.50">
    <property type="match status" value="1"/>
</dbReference>
<dbReference type="GeneID" id="85363470"/>
<evidence type="ECO:0000313" key="1">
    <source>
        <dbReference type="EMBL" id="KAK0440408.1"/>
    </source>
</evidence>
<gene>
    <name evidence="1" type="ORF">EV420DRAFT_1731141</name>
</gene>
<dbReference type="RefSeq" id="XP_060323569.1">
    <property type="nucleotide sequence ID" value="XM_060479922.1"/>
</dbReference>